<feature type="domain" description="RING-type" evidence="7">
    <location>
        <begin position="7"/>
        <end position="50"/>
    </location>
</feature>
<reference evidence="9" key="1">
    <citation type="submission" date="2025-08" db="UniProtKB">
        <authorList>
            <consortium name="RefSeq"/>
        </authorList>
    </citation>
    <scope>IDENTIFICATION</scope>
</reference>
<evidence type="ECO:0000313" key="8">
    <source>
        <dbReference type="Proteomes" id="UP000515159"/>
    </source>
</evidence>
<keyword evidence="1" id="KW-0479">Metal-binding</keyword>
<dbReference type="FunCoup" id="A0A6P8PEH9">
    <property type="interactions" value="1902"/>
</dbReference>
<proteinExistence type="predicted"/>
<dbReference type="GO" id="GO:0008270">
    <property type="term" value="F:zinc ion binding"/>
    <property type="evidence" value="ECO:0007669"/>
    <property type="project" value="UniProtKB-KW"/>
</dbReference>
<dbReference type="SMART" id="SM00184">
    <property type="entry name" value="RING"/>
    <property type="match status" value="1"/>
</dbReference>
<dbReference type="PANTHER" id="PTHR46569:SF1">
    <property type="entry name" value="E3 UBIQUITIN-PROTEIN LIGASE RFWD3-RELATED"/>
    <property type="match status" value="1"/>
</dbReference>
<dbReference type="CDD" id="cd16480">
    <property type="entry name" value="RING-H2_TRAIP"/>
    <property type="match status" value="1"/>
</dbReference>
<dbReference type="Gene3D" id="3.30.40.10">
    <property type="entry name" value="Zinc/RING finger domain, C3HC4 (zinc finger)"/>
    <property type="match status" value="1"/>
</dbReference>
<keyword evidence="5" id="KW-0175">Coiled coil</keyword>
<dbReference type="SUPFAM" id="SSF46579">
    <property type="entry name" value="Prefoldin"/>
    <property type="match status" value="1"/>
</dbReference>
<feature type="coiled-coil region" evidence="5">
    <location>
        <begin position="69"/>
        <end position="169"/>
    </location>
</feature>
<dbReference type="GO" id="GO:0016567">
    <property type="term" value="P:protein ubiquitination"/>
    <property type="evidence" value="ECO:0007669"/>
    <property type="project" value="TreeGrafter"/>
</dbReference>
<feature type="region of interest" description="Disordered" evidence="6">
    <location>
        <begin position="429"/>
        <end position="462"/>
    </location>
</feature>
<dbReference type="PANTHER" id="PTHR46569">
    <property type="entry name" value="E3 UBIQUITIN-PROTEIN LIGASE TRAIP"/>
    <property type="match status" value="1"/>
</dbReference>
<dbReference type="InParanoid" id="A0A6P8PEH9"/>
<dbReference type="RefSeq" id="XP_033782329.1">
    <property type="nucleotide sequence ID" value="XM_033926438.1"/>
</dbReference>
<evidence type="ECO:0000256" key="1">
    <source>
        <dbReference type="ARBA" id="ARBA00022723"/>
    </source>
</evidence>
<gene>
    <name evidence="9" type="primary">TRAIP</name>
</gene>
<accession>A0A6P8PEH9</accession>
<protein>
    <submittedName>
        <fullName evidence="9">E3 ubiquitin-protein ligase TRAIP</fullName>
    </submittedName>
</protein>
<dbReference type="GO" id="GO:0005634">
    <property type="term" value="C:nucleus"/>
    <property type="evidence" value="ECO:0007669"/>
    <property type="project" value="TreeGrafter"/>
</dbReference>
<keyword evidence="3" id="KW-0862">Zinc</keyword>
<dbReference type="GO" id="GO:0031297">
    <property type="term" value="P:replication fork processing"/>
    <property type="evidence" value="ECO:0007669"/>
    <property type="project" value="TreeGrafter"/>
</dbReference>
<evidence type="ECO:0000256" key="6">
    <source>
        <dbReference type="SAM" id="MobiDB-lite"/>
    </source>
</evidence>
<name>A0A6P8PEH9_GEOSA</name>
<evidence type="ECO:0000256" key="3">
    <source>
        <dbReference type="ARBA" id="ARBA00022833"/>
    </source>
</evidence>
<dbReference type="PROSITE" id="PS50089">
    <property type="entry name" value="ZF_RING_2"/>
    <property type="match status" value="1"/>
</dbReference>
<dbReference type="GO" id="GO:0061630">
    <property type="term" value="F:ubiquitin protein ligase activity"/>
    <property type="evidence" value="ECO:0007669"/>
    <property type="project" value="TreeGrafter"/>
</dbReference>
<dbReference type="InterPro" id="IPR052639">
    <property type="entry name" value="TRAIP_ubiq-protein_ligase"/>
</dbReference>
<dbReference type="OrthoDB" id="8062037at2759"/>
<organism evidence="8 9">
    <name type="scientific">Geotrypetes seraphini</name>
    <name type="common">Gaboon caecilian</name>
    <name type="synonym">Caecilia seraphini</name>
    <dbReference type="NCBI Taxonomy" id="260995"/>
    <lineage>
        <taxon>Eukaryota</taxon>
        <taxon>Metazoa</taxon>
        <taxon>Chordata</taxon>
        <taxon>Craniata</taxon>
        <taxon>Vertebrata</taxon>
        <taxon>Euteleostomi</taxon>
        <taxon>Amphibia</taxon>
        <taxon>Gymnophiona</taxon>
        <taxon>Geotrypetes</taxon>
    </lineage>
</organism>
<evidence type="ECO:0000259" key="7">
    <source>
        <dbReference type="PROSITE" id="PS50089"/>
    </source>
</evidence>
<dbReference type="Pfam" id="PF13639">
    <property type="entry name" value="zf-RING_2"/>
    <property type="match status" value="1"/>
</dbReference>
<sequence>MPIRAYCTICSDFFDNSRDVAAVNCGHTFHYECLFHWFHTAPSRTCPQCRIKVSNRQIINKLYFDIGVEEDTTLDAESLKNELDRTRAQLSVKEKEKRDCQSIVDSLRESLDIRNATIESLQKELGDAEMLCSTLKKQMKYMEHQQIEAKAAQDETRRMRTKMKTMENLDLLLQGQRTEVEQMIRDMGMGQSAMEQLATYCVSLKKEYENLKEAKKASHEMMEKLKKEVFAYNNKLKKTTLELNKTKEELTASENELRKADQEIMSLKKKVEFLQKTLSAPTQTNEAISRLMFESPAPIELQQPRLCRLTNNDEIDLNITYDFDTPDHVSSKSTITPTKRIRLAKTEHPVTNPAEGTLQNSKIKNWTANQNDEDDILLPAFIKNSLLKSKSFGSILDPHRNKGAVRMGFDGLGGRTKFIQPTNVSEIRPLPPKMKRRKVSRPVSVASSSSTSFQPRLDDFLK</sequence>
<dbReference type="KEGG" id="gsh:117351307"/>
<dbReference type="Proteomes" id="UP000515159">
    <property type="component" value="Chromosome 17"/>
</dbReference>
<keyword evidence="8" id="KW-1185">Reference proteome</keyword>
<feature type="compositionally biased region" description="Low complexity" evidence="6">
    <location>
        <begin position="441"/>
        <end position="452"/>
    </location>
</feature>
<evidence type="ECO:0000313" key="9">
    <source>
        <dbReference type="RefSeq" id="XP_033782329.1"/>
    </source>
</evidence>
<dbReference type="GO" id="GO:0090734">
    <property type="term" value="C:site of DNA damage"/>
    <property type="evidence" value="ECO:0007669"/>
    <property type="project" value="TreeGrafter"/>
</dbReference>
<dbReference type="InterPro" id="IPR013083">
    <property type="entry name" value="Znf_RING/FYVE/PHD"/>
</dbReference>
<dbReference type="AlphaFoldDB" id="A0A6P8PEH9"/>
<dbReference type="CTD" id="10293"/>
<evidence type="ECO:0000256" key="4">
    <source>
        <dbReference type="PROSITE-ProRule" id="PRU00175"/>
    </source>
</evidence>
<evidence type="ECO:0000256" key="5">
    <source>
        <dbReference type="SAM" id="Coils"/>
    </source>
</evidence>
<keyword evidence="2 4" id="KW-0863">Zinc-finger</keyword>
<dbReference type="GeneID" id="117351307"/>
<dbReference type="SUPFAM" id="SSF57850">
    <property type="entry name" value="RING/U-box"/>
    <property type="match status" value="1"/>
</dbReference>
<dbReference type="InterPro" id="IPR001841">
    <property type="entry name" value="Znf_RING"/>
</dbReference>
<evidence type="ECO:0000256" key="2">
    <source>
        <dbReference type="ARBA" id="ARBA00022771"/>
    </source>
</evidence>
<feature type="coiled-coil region" evidence="5">
    <location>
        <begin position="194"/>
        <end position="277"/>
    </location>
</feature>